<evidence type="ECO:0000256" key="1">
    <source>
        <dbReference type="SAM" id="MobiDB-lite"/>
    </source>
</evidence>
<reference evidence="2" key="1">
    <citation type="submission" date="2015-12" db="EMBL/GenBank/DDBJ databases">
        <title>Gene expression during late stages of embryo sac development: a critical building block for successful pollen-pistil interactions.</title>
        <authorList>
            <person name="Liu Y."/>
            <person name="Joly V."/>
            <person name="Sabar M."/>
            <person name="Matton D.P."/>
        </authorList>
    </citation>
    <scope>NUCLEOTIDE SEQUENCE</scope>
</reference>
<protein>
    <submittedName>
        <fullName evidence="2">Putative ovule protein</fullName>
    </submittedName>
</protein>
<accession>A0A0V0GT02</accession>
<dbReference type="GO" id="GO:0006355">
    <property type="term" value="P:regulation of DNA-templated transcription"/>
    <property type="evidence" value="ECO:0007669"/>
    <property type="project" value="InterPro"/>
</dbReference>
<evidence type="ECO:0000313" key="2">
    <source>
        <dbReference type="EMBL" id="JAP11343.1"/>
    </source>
</evidence>
<feature type="region of interest" description="Disordered" evidence="1">
    <location>
        <begin position="46"/>
        <end position="75"/>
    </location>
</feature>
<name>A0A0V0GT02_SOLCH</name>
<sequence length="98" mass="10820">MILDSSLLMLILTVNKNHGIFTVMEYPAVMTTTVVSIASSSQLKKKSESRYSRNVGNKGSWKQQDKSKPVRKNGGPVIGYKKTCVTRIKAINTKMVTG</sequence>
<organism evidence="2">
    <name type="scientific">Solanum chacoense</name>
    <name type="common">Chaco potato</name>
    <dbReference type="NCBI Taxonomy" id="4108"/>
    <lineage>
        <taxon>Eukaryota</taxon>
        <taxon>Viridiplantae</taxon>
        <taxon>Streptophyta</taxon>
        <taxon>Embryophyta</taxon>
        <taxon>Tracheophyta</taxon>
        <taxon>Spermatophyta</taxon>
        <taxon>Magnoliopsida</taxon>
        <taxon>eudicotyledons</taxon>
        <taxon>Gunneridae</taxon>
        <taxon>Pentapetalae</taxon>
        <taxon>asterids</taxon>
        <taxon>lamiids</taxon>
        <taxon>Solanales</taxon>
        <taxon>Solanaceae</taxon>
        <taxon>Solanoideae</taxon>
        <taxon>Solaneae</taxon>
        <taxon>Solanum</taxon>
    </lineage>
</organism>
<dbReference type="Gene3D" id="2.170.150.80">
    <property type="entry name" value="NAC domain"/>
    <property type="match status" value="1"/>
</dbReference>
<proteinExistence type="predicted"/>
<dbReference type="AlphaFoldDB" id="A0A0V0GT02"/>
<feature type="compositionally biased region" description="Polar residues" evidence="1">
    <location>
        <begin position="52"/>
        <end position="62"/>
    </location>
</feature>
<dbReference type="InterPro" id="IPR036093">
    <property type="entry name" value="NAC_dom_sf"/>
</dbReference>
<dbReference type="GO" id="GO:0003677">
    <property type="term" value="F:DNA binding"/>
    <property type="evidence" value="ECO:0007669"/>
    <property type="project" value="InterPro"/>
</dbReference>
<dbReference type="EMBL" id="GEDG01031495">
    <property type="protein sequence ID" value="JAP11343.1"/>
    <property type="molecule type" value="Transcribed_RNA"/>
</dbReference>